<organism evidence="1 2">
    <name type="scientific">Vaccinium darrowii</name>
    <dbReference type="NCBI Taxonomy" id="229202"/>
    <lineage>
        <taxon>Eukaryota</taxon>
        <taxon>Viridiplantae</taxon>
        <taxon>Streptophyta</taxon>
        <taxon>Embryophyta</taxon>
        <taxon>Tracheophyta</taxon>
        <taxon>Spermatophyta</taxon>
        <taxon>Magnoliopsida</taxon>
        <taxon>eudicotyledons</taxon>
        <taxon>Gunneridae</taxon>
        <taxon>Pentapetalae</taxon>
        <taxon>asterids</taxon>
        <taxon>Ericales</taxon>
        <taxon>Ericaceae</taxon>
        <taxon>Vaccinioideae</taxon>
        <taxon>Vaccinieae</taxon>
        <taxon>Vaccinium</taxon>
    </lineage>
</organism>
<accession>A0ACB7Z3U7</accession>
<protein>
    <submittedName>
        <fullName evidence="1">Uncharacterized protein</fullName>
    </submittedName>
</protein>
<dbReference type="Proteomes" id="UP000828048">
    <property type="component" value="Chromosome 4"/>
</dbReference>
<proteinExistence type="predicted"/>
<name>A0ACB7Z3U7_9ERIC</name>
<sequence>MSLSNRFSQPYVDGVDSFIEFASANSGEAMEIKCPCIDCRNYYKHKYDVVKAHLLVRGIMVSYTTWLLHGELPEPCDQDESEDEYSEDKEDEYGELIRDHYRGTCMDDDTGEKDVQNFEKLLEASQCGLYPGCKKSDTLLAFVIEMLQVKVQYRWSNSSFNVFLASLRQFLPEGHVVPESIDECKKLLRGLGLGYELIHACPKDCVLYWKENAHLEECPKCQRPRYKINDGKGKKIPHKILRYLPVTPRLQRLYMNAIIAEDMRWHSDKRVDDENMRHPADTPQWKELDQNYPEFSSEIRNVRLGLATDGFNPFGNMSTSYSMWPVILTPYNLPPWRCMKEPFLMMSLLIPGPSQPGTNIDVYLRPLVDELKELWENGVRTYDASTGETFQMHAALIWTFHDFPAFGDISGWRTKGYLACPTCNDSPLSLKLINKIGWFGHRAYLPENHPWRKDKRFNGLPEFGKKSFDLPVEKVMAQLDRLPPIEFGKDTTSSKRPRRNEELNWTKKSILWGLSYWSKLKIRHILDVMHIAKNICENLYGTMLGIDGKNKDTYKARDDLKQMGIRPELHLQVSQNGSIVKPRAVYTLDSQQAEKFYEFLKSISYPDGYAANISRCVTSKHGRLSGMKSHDCHVLLQRILPIGMRGFVNKEICTTLFELGNFFQELCSRTLKRSEVEKWEERVVLILCKLERIFPPAFFDVMVHLAVHLSREAMIAGPVQYRWMYPIERFLGKLKGYVSNKARPEGSIVEAYIVKECISFCSLYLNKGIRNHERNKDGGDRGLGMEIFHQRVRLFSPIARAPDPSKEEREMAHWFVLYNCPEVEPYLEEHESIIQIPQGRDIIEIQREEFPTWFKKRMNDLRSQGSPEATDELWSLANGPGSRIDLYSGCICNGVRFHTRDRETRRICQNSGLVVEGVHRGKTINFYGYLCKIWELRYSHGGTVVLFQCEWYNTGHKSRICTDEHVTSIDITRLWFKDDPFVLPRNVRQVFYVNDTSRGKNWRVVELVRHRGVWDLVEQVESPNDPFQQDQTTDGIPIATEDPAIHYNRDDVDPEIILGAEIMANHGDDEDDEDDTMAEYIDDEDNELNGQVDTDVYVDVDLDVDVDYDK</sequence>
<dbReference type="EMBL" id="CM037154">
    <property type="protein sequence ID" value="KAH7860027.1"/>
    <property type="molecule type" value="Genomic_DNA"/>
</dbReference>
<evidence type="ECO:0000313" key="1">
    <source>
        <dbReference type="EMBL" id="KAH7860027.1"/>
    </source>
</evidence>
<gene>
    <name evidence="1" type="ORF">Vadar_008302</name>
</gene>
<comment type="caution">
    <text evidence="1">The sequence shown here is derived from an EMBL/GenBank/DDBJ whole genome shotgun (WGS) entry which is preliminary data.</text>
</comment>
<keyword evidence="2" id="KW-1185">Reference proteome</keyword>
<evidence type="ECO:0000313" key="2">
    <source>
        <dbReference type="Proteomes" id="UP000828048"/>
    </source>
</evidence>
<reference evidence="1 2" key="1">
    <citation type="journal article" date="2021" name="Hortic Res">
        <title>High-quality reference genome and annotation aids understanding of berry development for evergreen blueberry (Vaccinium darrowii).</title>
        <authorList>
            <person name="Yu J."/>
            <person name="Hulse-Kemp A.M."/>
            <person name="Babiker E."/>
            <person name="Staton M."/>
        </authorList>
    </citation>
    <scope>NUCLEOTIDE SEQUENCE [LARGE SCALE GENOMIC DNA]</scope>
    <source>
        <strain evidence="2">cv. NJ 8807/NJ 8810</strain>
        <tissue evidence="1">Young leaf</tissue>
    </source>
</reference>